<feature type="compositionally biased region" description="Basic and acidic residues" evidence="1">
    <location>
        <begin position="54"/>
        <end position="64"/>
    </location>
</feature>
<keyword evidence="3" id="KW-1185">Reference proteome</keyword>
<dbReference type="EMBL" id="JAAVNE010000057">
    <property type="protein sequence ID" value="NKC33883.1"/>
    <property type="molecule type" value="Genomic_DNA"/>
</dbReference>
<evidence type="ECO:0000256" key="1">
    <source>
        <dbReference type="SAM" id="MobiDB-lite"/>
    </source>
</evidence>
<gene>
    <name evidence="2" type="ORF">HEQ75_23695</name>
</gene>
<reference evidence="2 3" key="1">
    <citation type="submission" date="2020-03" db="EMBL/GenBank/DDBJ databases">
        <title>Roseomonas selenitidurans sp. nov. isolated from urban soil.</title>
        <authorList>
            <person name="Liu H."/>
        </authorList>
    </citation>
    <scope>NUCLEOTIDE SEQUENCE [LARGE SCALE GENOMIC DNA]</scope>
    <source>
        <strain evidence="2 3">BU-1</strain>
    </source>
</reference>
<name>A0ABX1EAN2_9PROT</name>
<protein>
    <submittedName>
        <fullName evidence="2">Uncharacterized protein</fullName>
    </submittedName>
</protein>
<feature type="compositionally biased region" description="Polar residues" evidence="1">
    <location>
        <begin position="36"/>
        <end position="51"/>
    </location>
</feature>
<feature type="region of interest" description="Disordered" evidence="1">
    <location>
        <begin position="16"/>
        <end position="64"/>
    </location>
</feature>
<proteinExistence type="predicted"/>
<evidence type="ECO:0000313" key="3">
    <source>
        <dbReference type="Proteomes" id="UP000787635"/>
    </source>
</evidence>
<accession>A0ABX1EAN2</accession>
<comment type="caution">
    <text evidence="2">The sequence shown here is derived from an EMBL/GenBank/DDBJ whole genome shotgun (WGS) entry which is preliminary data.</text>
</comment>
<dbReference type="Proteomes" id="UP000787635">
    <property type="component" value="Unassembled WGS sequence"/>
</dbReference>
<dbReference type="RefSeq" id="WP_168034600.1">
    <property type="nucleotide sequence ID" value="NZ_JAAVNE010000057.1"/>
</dbReference>
<feature type="compositionally biased region" description="Basic residues" evidence="1">
    <location>
        <begin position="16"/>
        <end position="35"/>
    </location>
</feature>
<organism evidence="2 3">
    <name type="scientific">Falsiroseomonas selenitidurans</name>
    <dbReference type="NCBI Taxonomy" id="2716335"/>
    <lineage>
        <taxon>Bacteria</taxon>
        <taxon>Pseudomonadati</taxon>
        <taxon>Pseudomonadota</taxon>
        <taxon>Alphaproteobacteria</taxon>
        <taxon>Acetobacterales</taxon>
        <taxon>Roseomonadaceae</taxon>
        <taxon>Falsiroseomonas</taxon>
    </lineage>
</organism>
<sequence length="64" mass="7214">MPATVRGAVRRGWFRAPRPRAARRPRITFARRRLTLRQNPSPAQDGNQAQDTVPHGKPDRDSAA</sequence>
<evidence type="ECO:0000313" key="2">
    <source>
        <dbReference type="EMBL" id="NKC33883.1"/>
    </source>
</evidence>